<name>A0AAW2I105_9NEOP</name>
<accession>A0AAW2I105</accession>
<dbReference type="AlphaFoldDB" id="A0AAW2I105"/>
<evidence type="ECO:0000313" key="1">
    <source>
        <dbReference type="EMBL" id="KAL0275854.1"/>
    </source>
</evidence>
<proteinExistence type="predicted"/>
<reference evidence="1" key="1">
    <citation type="journal article" date="2024" name="Gigascience">
        <title>Chromosome-level genome of the poultry shaft louse Menopon gallinae provides insight into the host-switching and adaptive evolution of parasitic lice.</title>
        <authorList>
            <person name="Xu Y."/>
            <person name="Ma L."/>
            <person name="Liu S."/>
            <person name="Liang Y."/>
            <person name="Liu Q."/>
            <person name="He Z."/>
            <person name="Tian L."/>
            <person name="Duan Y."/>
            <person name="Cai W."/>
            <person name="Li H."/>
            <person name="Song F."/>
        </authorList>
    </citation>
    <scope>NUCLEOTIDE SEQUENCE</scope>
    <source>
        <strain evidence="1">Cailab_2023a</strain>
    </source>
</reference>
<dbReference type="EMBL" id="JARGDH010000002">
    <property type="protein sequence ID" value="KAL0275854.1"/>
    <property type="molecule type" value="Genomic_DNA"/>
</dbReference>
<organism evidence="1">
    <name type="scientific">Menopon gallinae</name>
    <name type="common">poultry shaft louse</name>
    <dbReference type="NCBI Taxonomy" id="328185"/>
    <lineage>
        <taxon>Eukaryota</taxon>
        <taxon>Metazoa</taxon>
        <taxon>Ecdysozoa</taxon>
        <taxon>Arthropoda</taxon>
        <taxon>Hexapoda</taxon>
        <taxon>Insecta</taxon>
        <taxon>Pterygota</taxon>
        <taxon>Neoptera</taxon>
        <taxon>Paraneoptera</taxon>
        <taxon>Psocodea</taxon>
        <taxon>Troctomorpha</taxon>
        <taxon>Phthiraptera</taxon>
        <taxon>Amblycera</taxon>
        <taxon>Menoponidae</taxon>
        <taxon>Menopon</taxon>
    </lineage>
</organism>
<comment type="caution">
    <text evidence="1">The sequence shown here is derived from an EMBL/GenBank/DDBJ whole genome shotgun (WGS) entry which is preliminary data.</text>
</comment>
<gene>
    <name evidence="1" type="ORF">PYX00_003581</name>
</gene>
<sequence length="121" mass="13862">MCCMHIRLRINFTLCSSEKGEKRRYFPSFSLNIIPSSAPEELYHQPERQSITGNSSLKINIFFSIDLHYSIRLVNNKVRYFSSSSVDSRSRFILEALLDVSNIRDADLGSISSLLPRTADK</sequence>
<protein>
    <submittedName>
        <fullName evidence="1">Uncharacterized protein</fullName>
    </submittedName>
</protein>